<dbReference type="InterPro" id="IPR023214">
    <property type="entry name" value="HAD_sf"/>
</dbReference>
<evidence type="ECO:0000313" key="2">
    <source>
        <dbReference type="Proteomes" id="UP000076476"/>
    </source>
</evidence>
<evidence type="ECO:0008006" key="3">
    <source>
        <dbReference type="Google" id="ProtNLM"/>
    </source>
</evidence>
<dbReference type="STRING" id="33936.AZI98_13400"/>
<dbReference type="GO" id="GO:0016791">
    <property type="term" value="F:phosphatase activity"/>
    <property type="evidence" value="ECO:0007669"/>
    <property type="project" value="TreeGrafter"/>
</dbReference>
<dbReference type="PROSITE" id="PS01228">
    <property type="entry name" value="COF_1"/>
    <property type="match status" value="1"/>
</dbReference>
<dbReference type="Gene3D" id="3.40.50.1000">
    <property type="entry name" value="HAD superfamily/HAD-like"/>
    <property type="match status" value="1"/>
</dbReference>
<protein>
    <recommendedName>
        <fullName evidence="3">Hydrolase</fullName>
    </recommendedName>
</protein>
<dbReference type="Gene3D" id="3.30.1240.10">
    <property type="match status" value="1"/>
</dbReference>
<dbReference type="Pfam" id="PF08282">
    <property type="entry name" value="Hydrolase_3"/>
    <property type="match status" value="1"/>
</dbReference>
<organism evidence="1 2">
    <name type="scientific">Aeribacillus pallidus</name>
    <dbReference type="NCBI Taxonomy" id="33936"/>
    <lineage>
        <taxon>Bacteria</taxon>
        <taxon>Bacillati</taxon>
        <taxon>Bacillota</taxon>
        <taxon>Bacilli</taxon>
        <taxon>Bacillales</taxon>
        <taxon>Bacillaceae</taxon>
        <taxon>Aeribacillus</taxon>
    </lineage>
</organism>
<dbReference type="PANTHER" id="PTHR10000:SF8">
    <property type="entry name" value="HAD SUPERFAMILY HYDROLASE-LIKE, TYPE 3"/>
    <property type="match status" value="1"/>
</dbReference>
<dbReference type="EMBL" id="LWBR01000048">
    <property type="protein sequence ID" value="KZN95435.1"/>
    <property type="molecule type" value="Genomic_DNA"/>
</dbReference>
<gene>
    <name evidence="1" type="ORF">AZI98_13400</name>
</gene>
<name>A0A165WY70_9BACI</name>
<reference evidence="1 2" key="1">
    <citation type="submission" date="2016-04" db="EMBL/GenBank/DDBJ databases">
        <title>Draft genome sequence of Aeribacillus pallidus 8m3 from petroleum reservoir.</title>
        <authorList>
            <person name="Poltaraus A.B."/>
            <person name="Nazina T.N."/>
            <person name="Tourova T.P."/>
            <person name="Malakho S.M."/>
            <person name="Korshunova A.V."/>
            <person name="Sokolova D.S."/>
        </authorList>
    </citation>
    <scope>NUCLEOTIDE SEQUENCE [LARGE SCALE GENOMIC DNA]</scope>
    <source>
        <strain evidence="1 2">8m3</strain>
    </source>
</reference>
<comment type="caution">
    <text evidence="1">The sequence shown here is derived from an EMBL/GenBank/DDBJ whole genome shotgun (WGS) entry which is preliminary data.</text>
</comment>
<dbReference type="GO" id="GO:0005829">
    <property type="term" value="C:cytosol"/>
    <property type="evidence" value="ECO:0007669"/>
    <property type="project" value="TreeGrafter"/>
</dbReference>
<dbReference type="AlphaFoldDB" id="A0A165WY70"/>
<sequence length="247" mass="27818">MYRAVFLDIDGTILNSKNQLEDETIESIHKVQKKGIIVGLASGRSLEASKIYGDKLQCSLYATYNGSLVFLNNKIIHDVKISSKVAYDLCSQTYQYGGKYIHFSYSTSRSNQPLYEEHLLPFAKKANLEDTDCEAHRLTLYINSEQRKVLKEKVLEDYVFEEGDRLEVYPKGSKWTGIQSAIQQLNILPEEVIAIGNGINDVEMLESSGLGIAMGNATDYVKSKANMIVEDNDHYGVARALRTIFKI</sequence>
<dbReference type="PANTHER" id="PTHR10000">
    <property type="entry name" value="PHOSPHOSERINE PHOSPHATASE"/>
    <property type="match status" value="1"/>
</dbReference>
<accession>A0A165WY70</accession>
<dbReference type="Proteomes" id="UP000076476">
    <property type="component" value="Unassembled WGS sequence"/>
</dbReference>
<dbReference type="RefSeq" id="WP_063388780.1">
    <property type="nucleotide sequence ID" value="NZ_LWBR01000048.1"/>
</dbReference>
<proteinExistence type="predicted"/>
<dbReference type="SFLD" id="SFLDG01140">
    <property type="entry name" value="C2.B:_Phosphomannomutase_and_P"/>
    <property type="match status" value="1"/>
</dbReference>
<evidence type="ECO:0000313" key="1">
    <source>
        <dbReference type="EMBL" id="KZN95435.1"/>
    </source>
</evidence>
<dbReference type="OrthoDB" id="9790031at2"/>
<dbReference type="GO" id="GO:0000287">
    <property type="term" value="F:magnesium ion binding"/>
    <property type="evidence" value="ECO:0007669"/>
    <property type="project" value="TreeGrafter"/>
</dbReference>
<keyword evidence="2" id="KW-1185">Reference proteome</keyword>
<dbReference type="InterPro" id="IPR036412">
    <property type="entry name" value="HAD-like_sf"/>
</dbReference>
<dbReference type="SFLD" id="SFLDS00003">
    <property type="entry name" value="Haloacid_Dehalogenase"/>
    <property type="match status" value="1"/>
</dbReference>
<dbReference type="SUPFAM" id="SSF56784">
    <property type="entry name" value="HAD-like"/>
    <property type="match status" value="1"/>
</dbReference>